<name>A0ABT0URB2_9ACTN</name>
<reference evidence="1" key="1">
    <citation type="submission" date="2022-06" db="EMBL/GenBank/DDBJ databases">
        <title>Genome public.</title>
        <authorList>
            <person name="Sun Q."/>
        </authorList>
    </citation>
    <scope>NUCLEOTIDE SEQUENCE</scope>
    <source>
        <strain evidence="1">CWNU-1</strain>
    </source>
</reference>
<dbReference type="EMBL" id="JAMQAW010000028">
    <property type="protein sequence ID" value="MCM2390974.1"/>
    <property type="molecule type" value="Genomic_DNA"/>
</dbReference>
<dbReference type="PANTHER" id="PTHR13696">
    <property type="entry name" value="P-LOOP CONTAINING NUCLEOSIDE TRIPHOSPHATE HYDROLASE"/>
    <property type="match status" value="1"/>
</dbReference>
<dbReference type="SUPFAM" id="SSF52540">
    <property type="entry name" value="P-loop containing nucleoside triphosphate hydrolases"/>
    <property type="match status" value="1"/>
</dbReference>
<evidence type="ECO:0000313" key="2">
    <source>
        <dbReference type="Proteomes" id="UP001431429"/>
    </source>
</evidence>
<dbReference type="Proteomes" id="UP001431429">
    <property type="component" value="Unassembled WGS sequence"/>
</dbReference>
<comment type="caution">
    <text evidence="1">The sequence shown here is derived from an EMBL/GenBank/DDBJ whole genome shotgun (WGS) entry which is preliminary data.</text>
</comment>
<dbReference type="CDD" id="cd02042">
    <property type="entry name" value="ParAB_family"/>
    <property type="match status" value="1"/>
</dbReference>
<dbReference type="Gene3D" id="3.40.50.300">
    <property type="entry name" value="P-loop containing nucleotide triphosphate hydrolases"/>
    <property type="match status" value="1"/>
</dbReference>
<evidence type="ECO:0000313" key="1">
    <source>
        <dbReference type="EMBL" id="MCM2390974.1"/>
    </source>
</evidence>
<keyword evidence="2" id="KW-1185">Reference proteome</keyword>
<dbReference type="Pfam" id="PF09140">
    <property type="entry name" value="MipZ"/>
    <property type="match status" value="1"/>
</dbReference>
<dbReference type="RefSeq" id="WP_250921314.1">
    <property type="nucleotide sequence ID" value="NZ_JAMQAW010000028.1"/>
</dbReference>
<gene>
    <name evidence="1" type="ORF">NBG84_22220</name>
</gene>
<dbReference type="InterPro" id="IPR050678">
    <property type="entry name" value="DNA_Partitioning_ATPase"/>
</dbReference>
<sequence length="236" mass="26095">MKELTRFATLAVVGTVRIGGDDFVLAIVIVIGMLKGGTAKTTSAWFIALYYAVVLGKRTLFLDADAASQSGYDWFKVAKADGFEIPENLTVERYPFEDIADYIREKRKEYDAIVVDVGGGNRTIFHEAVTVADRLIVPVAPHKIETRKLAATFTEAEAASARNDREVTAHVVLVKCDDRTSLPRNALEKLLAPDDGSAPFPVTKTKIHSWVHYIEAFGEIPTELSEYSELMKELNA</sequence>
<accession>A0ABT0URB2</accession>
<dbReference type="PANTHER" id="PTHR13696:SF96">
    <property type="entry name" value="COBQ_COBB_MIND_PARA NUCLEOTIDE BINDING DOMAIN-CONTAINING PROTEIN"/>
    <property type="match status" value="1"/>
</dbReference>
<protein>
    <submittedName>
        <fullName evidence="1">ParA family protein</fullName>
    </submittedName>
</protein>
<proteinExistence type="predicted"/>
<dbReference type="InterPro" id="IPR015223">
    <property type="entry name" value="MipZ"/>
</dbReference>
<organism evidence="1 2">
    <name type="scientific">Streptomyces albipurpureus</name>
    <dbReference type="NCBI Taxonomy" id="2897419"/>
    <lineage>
        <taxon>Bacteria</taxon>
        <taxon>Bacillati</taxon>
        <taxon>Actinomycetota</taxon>
        <taxon>Actinomycetes</taxon>
        <taxon>Kitasatosporales</taxon>
        <taxon>Streptomycetaceae</taxon>
        <taxon>Streptomyces</taxon>
    </lineage>
</organism>
<dbReference type="InterPro" id="IPR027417">
    <property type="entry name" value="P-loop_NTPase"/>
</dbReference>